<protein>
    <recommendedName>
        <fullName evidence="4">Nucleic-acid-binding protein from transposon X-element</fullName>
    </recommendedName>
</protein>
<dbReference type="EMBL" id="BGZK01000072">
    <property type="protein sequence ID" value="GBP15502.1"/>
    <property type="molecule type" value="Genomic_DNA"/>
</dbReference>
<name>A0A4C1TLW7_EUMVA</name>
<feature type="signal peptide" evidence="1">
    <location>
        <begin position="1"/>
        <end position="20"/>
    </location>
</feature>
<evidence type="ECO:0000313" key="3">
    <source>
        <dbReference type="Proteomes" id="UP000299102"/>
    </source>
</evidence>
<evidence type="ECO:0000256" key="1">
    <source>
        <dbReference type="SAM" id="SignalP"/>
    </source>
</evidence>
<comment type="caution">
    <text evidence="2">The sequence shown here is derived from an EMBL/GenBank/DDBJ whole genome shotgun (WGS) entry which is preliminary data.</text>
</comment>
<proteinExistence type="predicted"/>
<dbReference type="Proteomes" id="UP000299102">
    <property type="component" value="Unassembled WGS sequence"/>
</dbReference>
<dbReference type="OrthoDB" id="8123886at2759"/>
<feature type="chain" id="PRO_5020027156" description="Nucleic-acid-binding protein from transposon X-element" evidence="1">
    <location>
        <begin position="21"/>
        <end position="174"/>
    </location>
</feature>
<evidence type="ECO:0008006" key="4">
    <source>
        <dbReference type="Google" id="ProtNLM"/>
    </source>
</evidence>
<keyword evidence="1" id="KW-0732">Signal</keyword>
<accession>A0A4C1TLW7</accession>
<keyword evidence="3" id="KW-1185">Reference proteome</keyword>
<gene>
    <name evidence="2" type="ORF">EVAR_9281_1</name>
</gene>
<dbReference type="AlphaFoldDB" id="A0A4C1TLW7"/>
<reference evidence="2 3" key="1">
    <citation type="journal article" date="2019" name="Commun. Biol.">
        <title>The bagworm genome reveals a unique fibroin gene that provides high tensile strength.</title>
        <authorList>
            <person name="Kono N."/>
            <person name="Nakamura H."/>
            <person name="Ohtoshi R."/>
            <person name="Tomita M."/>
            <person name="Numata K."/>
            <person name="Arakawa K."/>
        </authorList>
    </citation>
    <scope>NUCLEOTIDE SEQUENCE [LARGE SCALE GENOMIC DNA]</scope>
</reference>
<sequence>MFQLLALWTLVQKLYQRARCVKCLDDHGTTACTHNKDRDGPPTCVLCKSAGHTANYLGCPRASKRKSIYKLINNTKAPPPIQTTPRRVPPCSITASLSYAKPTTDSRKDPLTNNAPKNTFTEDIKALMSMISIIDIGEIALLTKKFKDAANPMAKILLLTEHASLVKAFKNNKT</sequence>
<organism evidence="2 3">
    <name type="scientific">Eumeta variegata</name>
    <name type="common">Bagworm moth</name>
    <name type="synonym">Eumeta japonica</name>
    <dbReference type="NCBI Taxonomy" id="151549"/>
    <lineage>
        <taxon>Eukaryota</taxon>
        <taxon>Metazoa</taxon>
        <taxon>Ecdysozoa</taxon>
        <taxon>Arthropoda</taxon>
        <taxon>Hexapoda</taxon>
        <taxon>Insecta</taxon>
        <taxon>Pterygota</taxon>
        <taxon>Neoptera</taxon>
        <taxon>Endopterygota</taxon>
        <taxon>Lepidoptera</taxon>
        <taxon>Glossata</taxon>
        <taxon>Ditrysia</taxon>
        <taxon>Tineoidea</taxon>
        <taxon>Psychidae</taxon>
        <taxon>Oiketicinae</taxon>
        <taxon>Eumeta</taxon>
    </lineage>
</organism>
<evidence type="ECO:0000313" key="2">
    <source>
        <dbReference type="EMBL" id="GBP15502.1"/>
    </source>
</evidence>